<dbReference type="PANTHER" id="PTHR47396:SF1">
    <property type="entry name" value="ATP-DEPENDENT HELICASE IRC3-RELATED"/>
    <property type="match status" value="1"/>
</dbReference>
<proteinExistence type="predicted"/>
<dbReference type="PANTHER" id="PTHR47396">
    <property type="entry name" value="TYPE I RESTRICTION ENZYME ECOKI R PROTEIN"/>
    <property type="match status" value="1"/>
</dbReference>
<sequence length="777" mass="87992">MNEADTRALLIDKHLEASGWVTEGDVRVYREFRINAGTIQQGGKRSPSLSADYVLEYRGKKLAAIEAKSDEVEVSEGVGQAKQYATKLRLPFGYAANGKKIYEISLSKGEEGDVLQFPSPDELWRRANEQVNEWQERFNAIPFETLEGTHGPRYFQEIAVTRATDAIAQESKRVLLTLATGTGKTFIAFQIAWKLYQARWNINGDGKRRPRILFLADRNILANQAYLAFGGFSDDAKVRITPDEVAKRGSVPLNGSVFFTIFQTFVSGDTQDENFKHYPHDFFDLVFIDECHRGGANDESSWREILDYFNTAVHIGLTATPKRTVNVDTYEYFGEPVFEYSLKEGIEDGFLTPFRVKRIQSTIDEYVHTSEDEVITGEVRDGEVYGEKDFNTKIVIREREEFRVQQLLANIGKDEKSIVFCRNQEHAALVRDLINQNTPSTDPDYCARVTANDGVIGDNYLRRFQDNEKTIPTILTTSHKLSTGVDARNVRNIVLLRPVGNMIEFKQIIGRGTRLFEGKGYFTILDFVGAYALFEDDEWDGPPLEPPEKPERPHTPTDDPDEPNPPGEGGDEDDPEDGEKPEKIRIRLSDGKVREIQHTTATLFYLHGKPVSAAEYIKYLYDDVSLPTLLGSEDDLRTAWSNPVTRDELLRRLADAGCSRADLGVLQTLINAEDCDLFDVLEYIAYTKPTLKREQRAQYANANVQGFLNSEQREFVSYVLRSYVKAGVDELSYQRLTPALNAVYGNIREAEQRLGPVEDIKEVFEQAQQALYMAEAG</sequence>
<protein>
    <submittedName>
        <fullName evidence="3">DEAD/DEAH box helicase family protein</fullName>
    </submittedName>
</protein>
<organism evidence="3 4">
    <name type="scientific">Spiribacter pallidus</name>
    <dbReference type="NCBI Taxonomy" id="1987936"/>
    <lineage>
        <taxon>Bacteria</taxon>
        <taxon>Pseudomonadati</taxon>
        <taxon>Pseudomonadota</taxon>
        <taxon>Gammaproteobacteria</taxon>
        <taxon>Chromatiales</taxon>
        <taxon>Ectothiorhodospiraceae</taxon>
        <taxon>Spiribacter</taxon>
    </lineage>
</organism>
<dbReference type="CDD" id="cd18032">
    <property type="entry name" value="DEXHc_RE_I_III_res"/>
    <property type="match status" value="1"/>
</dbReference>
<dbReference type="InterPro" id="IPR013670">
    <property type="entry name" value="EcoEI_R_C_dom"/>
</dbReference>
<evidence type="ECO:0000256" key="1">
    <source>
        <dbReference type="SAM" id="MobiDB-lite"/>
    </source>
</evidence>
<evidence type="ECO:0000313" key="4">
    <source>
        <dbReference type="Proteomes" id="UP001556709"/>
    </source>
</evidence>
<dbReference type="InterPro" id="IPR027417">
    <property type="entry name" value="P-loop_NTPase"/>
</dbReference>
<dbReference type="InterPro" id="IPR014001">
    <property type="entry name" value="Helicase_ATP-bd"/>
</dbReference>
<feature type="compositionally biased region" description="Basic and acidic residues" evidence="1">
    <location>
        <begin position="546"/>
        <end position="557"/>
    </location>
</feature>
<keyword evidence="3" id="KW-0067">ATP-binding</keyword>
<dbReference type="Gene3D" id="3.90.1570.30">
    <property type="match status" value="1"/>
</dbReference>
<gene>
    <name evidence="3" type="ORF">V6X73_00670</name>
</gene>
<dbReference type="Pfam" id="PF00271">
    <property type="entry name" value="Helicase_C"/>
    <property type="match status" value="1"/>
</dbReference>
<dbReference type="NCBIfam" id="NF046051">
    <property type="entry name" value="restrict_EcoAI"/>
    <property type="match status" value="1"/>
</dbReference>
<dbReference type="CDD" id="cd18799">
    <property type="entry name" value="SF2_C_EcoAI-like"/>
    <property type="match status" value="1"/>
</dbReference>
<dbReference type="PROSITE" id="PS51192">
    <property type="entry name" value="HELICASE_ATP_BIND_1"/>
    <property type="match status" value="1"/>
</dbReference>
<keyword evidence="3" id="KW-0347">Helicase</keyword>
<name>A0ABV3TAW1_9GAMM</name>
<dbReference type="Pfam" id="PF04851">
    <property type="entry name" value="ResIII"/>
    <property type="match status" value="1"/>
</dbReference>
<comment type="caution">
    <text evidence="3">The sequence shown here is derived from an EMBL/GenBank/DDBJ whole genome shotgun (WGS) entry which is preliminary data.</text>
</comment>
<dbReference type="SUPFAM" id="SSF52540">
    <property type="entry name" value="P-loop containing nucleoside triphosphate hydrolases"/>
    <property type="match status" value="1"/>
</dbReference>
<dbReference type="SMART" id="SM00487">
    <property type="entry name" value="DEXDc"/>
    <property type="match status" value="1"/>
</dbReference>
<dbReference type="InterPro" id="IPR050742">
    <property type="entry name" value="Helicase_Restrict-Modif_Enz"/>
</dbReference>
<evidence type="ECO:0000313" key="3">
    <source>
        <dbReference type="EMBL" id="MEX0468250.1"/>
    </source>
</evidence>
<keyword evidence="3" id="KW-0547">Nucleotide-binding</keyword>
<evidence type="ECO:0000259" key="2">
    <source>
        <dbReference type="PROSITE" id="PS51192"/>
    </source>
</evidence>
<keyword evidence="3" id="KW-0378">Hydrolase</keyword>
<dbReference type="Pfam" id="PF08463">
    <property type="entry name" value="EcoEI_R_C"/>
    <property type="match status" value="1"/>
</dbReference>
<dbReference type="InterPro" id="IPR006935">
    <property type="entry name" value="Helicase/UvrB_N"/>
</dbReference>
<feature type="region of interest" description="Disordered" evidence="1">
    <location>
        <begin position="538"/>
        <end position="580"/>
    </location>
</feature>
<dbReference type="Proteomes" id="UP001556709">
    <property type="component" value="Unassembled WGS sequence"/>
</dbReference>
<dbReference type="GO" id="GO:0004386">
    <property type="term" value="F:helicase activity"/>
    <property type="evidence" value="ECO:0007669"/>
    <property type="project" value="UniProtKB-KW"/>
</dbReference>
<dbReference type="RefSeq" id="WP_367958249.1">
    <property type="nucleotide sequence ID" value="NZ_JBAKFK010000001.1"/>
</dbReference>
<dbReference type="EMBL" id="JBAKFM010000001">
    <property type="protein sequence ID" value="MEX0468250.1"/>
    <property type="molecule type" value="Genomic_DNA"/>
</dbReference>
<feature type="domain" description="Helicase ATP-binding" evidence="2">
    <location>
        <begin position="165"/>
        <end position="339"/>
    </location>
</feature>
<keyword evidence="4" id="KW-1185">Reference proteome</keyword>
<reference evidence="3 4" key="1">
    <citation type="submission" date="2024-02" db="EMBL/GenBank/DDBJ databases">
        <title>New especies of Spiribacter isolated from saline water.</title>
        <authorList>
            <person name="Leon M.J."/>
            <person name="De La Haba R."/>
            <person name="Sanchez-Porro C."/>
            <person name="Ventosa A."/>
        </authorList>
    </citation>
    <scope>NUCLEOTIDE SEQUENCE [LARGE SCALE GENOMIC DNA]</scope>
    <source>
        <strain evidence="4">ag22IC6-390</strain>
    </source>
</reference>
<dbReference type="InterPro" id="IPR001650">
    <property type="entry name" value="Helicase_C-like"/>
</dbReference>
<accession>A0ABV3TAW1</accession>
<dbReference type="Gene3D" id="3.40.50.300">
    <property type="entry name" value="P-loop containing nucleotide triphosphate hydrolases"/>
    <property type="match status" value="2"/>
</dbReference>